<accession>A0A2K8GL52</accession>
<evidence type="ECO:0000256" key="3">
    <source>
        <dbReference type="ARBA" id="ARBA00022475"/>
    </source>
</evidence>
<evidence type="ECO:0000256" key="5">
    <source>
        <dbReference type="ARBA" id="ARBA00022989"/>
    </source>
</evidence>
<organism evidence="10">
    <name type="scientific">Dendrolimus punctatus</name>
    <name type="common">masson pine moth</name>
    <dbReference type="NCBI Taxonomy" id="238572"/>
    <lineage>
        <taxon>Eukaryota</taxon>
        <taxon>Metazoa</taxon>
        <taxon>Ecdysozoa</taxon>
        <taxon>Arthropoda</taxon>
        <taxon>Hexapoda</taxon>
        <taxon>Insecta</taxon>
        <taxon>Pterygota</taxon>
        <taxon>Neoptera</taxon>
        <taxon>Endopterygota</taxon>
        <taxon>Lepidoptera</taxon>
        <taxon>Glossata</taxon>
        <taxon>Ditrysia</taxon>
        <taxon>Bombycoidea</taxon>
        <taxon>Lasiocampidae</taxon>
        <taxon>Dendrolimus</taxon>
    </lineage>
</organism>
<reference evidence="10" key="2">
    <citation type="journal article" date="2018" name="Front. Physiol.">
        <title>Dynamic Changes in Chemosensory Gene Expression during the Dendrolimus punctatus Mating Process.</title>
        <authorList>
            <person name="Zhang S.F."/>
            <person name="Zhang Z."/>
            <person name="Kong X.B."/>
            <person name="Wang H.B."/>
            <person name="Liu F."/>
        </authorList>
    </citation>
    <scope>NUCLEOTIDE SEQUENCE</scope>
</reference>
<evidence type="ECO:0000256" key="8">
    <source>
        <dbReference type="PIRNR" id="PIRNR038981"/>
    </source>
</evidence>
<dbReference type="PANTHER" id="PTHR21421:SF29">
    <property type="entry name" value="GUSTATORY RECEPTOR 5A FOR TREHALOSE-RELATED"/>
    <property type="match status" value="1"/>
</dbReference>
<evidence type="ECO:0000256" key="4">
    <source>
        <dbReference type="ARBA" id="ARBA00022692"/>
    </source>
</evidence>
<keyword evidence="5 9" id="KW-1133">Transmembrane helix</keyword>
<evidence type="ECO:0000256" key="6">
    <source>
        <dbReference type="ARBA" id="ARBA00023136"/>
    </source>
</evidence>
<feature type="transmembrane region" description="Helical" evidence="9">
    <location>
        <begin position="315"/>
        <end position="336"/>
    </location>
</feature>
<dbReference type="InterPro" id="IPR009318">
    <property type="entry name" value="Gustatory_rcpt"/>
</dbReference>
<feature type="transmembrane region" description="Helical" evidence="9">
    <location>
        <begin position="104"/>
        <end position="126"/>
    </location>
</feature>
<dbReference type="GO" id="GO:0050916">
    <property type="term" value="P:sensory perception of sweet taste"/>
    <property type="evidence" value="ECO:0007669"/>
    <property type="project" value="UniProtKB-ARBA"/>
</dbReference>
<keyword evidence="4 9" id="KW-0812">Transmembrane</keyword>
<dbReference type="GO" id="GO:0008527">
    <property type="term" value="F:taste receptor activity"/>
    <property type="evidence" value="ECO:0007669"/>
    <property type="project" value="InterPro"/>
</dbReference>
<dbReference type="GO" id="GO:0005886">
    <property type="term" value="C:plasma membrane"/>
    <property type="evidence" value="ECO:0007669"/>
    <property type="project" value="UniProtKB-SubCell"/>
</dbReference>
<sequence>MDTINVAIQKPIEVSKELEKINFSTLFIDKARKKEVTYDKKHTTELKKKKKKVRYDKEDTQFQVFQKSMRMMLIFGQCLGLNPFLGVTKNDVTKVRFTVFSGRFLYAIFILVSQIIGTCFCIYRFMNNVFSVGALGYFSFYISTASTTFLFLKVGRKWPRLVEEIHNSELNEYIDNKTKWKCNSATIILLTFAFTEHIFATTNRLVAIINCKTNETLIYEEYIRVTFPWLDDANVPIYLPLGILLQFQIIVTTMNWNYSDLFVVCISMYLTGILEKINDKILLASKKTNLTPAYWCSLREAYTRATGLVRHFDEVINGIIFTSFATNLFFICLQLFNVLANGITTRQGREKCPNYVRGPLRGYENAVYLTFSLCFLFGRSLAVSLYAAGVHTASQVPAPALYEVPSCVYCEEIQRFIDQVHGNKVALSGLNFFYVTKELALSVAATVVTYELVLLQFSGE</sequence>
<dbReference type="GO" id="GO:0007165">
    <property type="term" value="P:signal transduction"/>
    <property type="evidence" value="ECO:0007669"/>
    <property type="project" value="UniProtKB-KW"/>
</dbReference>
<dbReference type="AlphaFoldDB" id="A0A2K8GL52"/>
<comment type="similarity">
    <text evidence="2">Belongs to the insect chemoreceptor superfamily. Gustatory receptor (GR) family. Gr5a subfamily.</text>
</comment>
<reference evidence="10" key="1">
    <citation type="submission" date="2016-11" db="EMBL/GenBank/DDBJ databases">
        <authorList>
            <person name="Jaros S."/>
            <person name="Januszkiewicz K."/>
            <person name="Wedrychowicz H."/>
        </authorList>
    </citation>
    <scope>NUCLEOTIDE SEQUENCE</scope>
</reference>
<evidence type="ECO:0000313" key="10">
    <source>
        <dbReference type="EMBL" id="ARO70532.1"/>
    </source>
</evidence>
<evidence type="ECO:0000256" key="2">
    <source>
        <dbReference type="ARBA" id="ARBA00005327"/>
    </source>
</evidence>
<evidence type="ECO:0000256" key="9">
    <source>
        <dbReference type="SAM" id="Phobius"/>
    </source>
</evidence>
<keyword evidence="8" id="KW-0807">Transducer</keyword>
<dbReference type="Pfam" id="PF06151">
    <property type="entry name" value="Trehalose_recp"/>
    <property type="match status" value="1"/>
</dbReference>
<keyword evidence="7 8" id="KW-0675">Receptor</keyword>
<comment type="subcellular location">
    <subcellularLocation>
        <location evidence="1">Cell membrane</location>
        <topology evidence="1">Multi-pass membrane protein</topology>
    </subcellularLocation>
</comment>
<proteinExistence type="evidence at transcript level"/>
<evidence type="ECO:0000256" key="1">
    <source>
        <dbReference type="ARBA" id="ARBA00004651"/>
    </source>
</evidence>
<feature type="transmembrane region" description="Helical" evidence="9">
    <location>
        <begin position="132"/>
        <end position="152"/>
    </location>
</feature>
<dbReference type="PIRSF" id="PIRSF038981">
    <property type="entry name" value="GRP"/>
    <property type="match status" value="1"/>
</dbReference>
<dbReference type="EMBL" id="KY225520">
    <property type="protein sequence ID" value="ARO70532.1"/>
    <property type="molecule type" value="mRNA"/>
</dbReference>
<keyword evidence="3" id="KW-1003">Cell membrane</keyword>
<gene>
    <name evidence="10" type="primary">GR64f</name>
</gene>
<name>A0A2K8GL52_9NEOP</name>
<protein>
    <recommendedName>
        <fullName evidence="8">Gustatory receptor</fullName>
    </recommendedName>
</protein>
<comment type="function">
    <text evidence="8">Plays a role in the sugar gustatory response.</text>
</comment>
<keyword evidence="6 9" id="KW-0472">Membrane</keyword>
<evidence type="ECO:0000256" key="7">
    <source>
        <dbReference type="ARBA" id="ARBA00023170"/>
    </source>
</evidence>
<dbReference type="PANTHER" id="PTHR21421">
    <property type="entry name" value="GUSTATORY RECEPTOR"/>
    <property type="match status" value="1"/>
</dbReference>